<proteinExistence type="predicted"/>
<evidence type="ECO:0000313" key="1">
    <source>
        <dbReference type="EMBL" id="MDT3331797.1"/>
    </source>
</evidence>
<evidence type="ECO:0000313" key="2">
    <source>
        <dbReference type="Proteomes" id="UP001262835"/>
    </source>
</evidence>
<name>A0ABU3GM65_9MICO</name>
<reference evidence="1 2" key="1">
    <citation type="submission" date="2023-08" db="EMBL/GenBank/DDBJ databases">
        <title>Microbacterium aquilitoris sp. nov. and Microbacterium gwkjibeachense sp. nov., isolated from beach.</title>
        <authorList>
            <person name="Lee S.D."/>
            <person name="Yang H."/>
            <person name="Kim I."/>
        </authorList>
    </citation>
    <scope>NUCLEOTIDE SEQUENCE [LARGE SCALE GENOMIC DNA]</scope>
    <source>
        <strain evidence="1 2">KSW-18</strain>
    </source>
</reference>
<organism evidence="1 2">
    <name type="scientific">Microbacterium aquilitoris</name>
    <dbReference type="NCBI Taxonomy" id="3067307"/>
    <lineage>
        <taxon>Bacteria</taxon>
        <taxon>Bacillati</taxon>
        <taxon>Actinomycetota</taxon>
        <taxon>Actinomycetes</taxon>
        <taxon>Micrococcales</taxon>
        <taxon>Microbacteriaceae</taxon>
        <taxon>Microbacterium</taxon>
    </lineage>
</organism>
<dbReference type="RefSeq" id="WP_311870818.1">
    <property type="nucleotide sequence ID" value="NZ_JAUZVT010000003.1"/>
</dbReference>
<dbReference type="Proteomes" id="UP001262835">
    <property type="component" value="Unassembled WGS sequence"/>
</dbReference>
<accession>A0ABU3GM65</accession>
<dbReference type="EMBL" id="JAUZVT010000003">
    <property type="protein sequence ID" value="MDT3331797.1"/>
    <property type="molecule type" value="Genomic_DNA"/>
</dbReference>
<sequence>MNNNAASSAPPMTDAVRITFPGPGVYLVTLCAKMQGSLDHAGWEPSLVCYSGDRSNDTIVAQLLLGTVEWAAGTGSSTG</sequence>
<keyword evidence="2" id="KW-1185">Reference proteome</keyword>
<gene>
    <name evidence="1" type="ORF">Q9S78_14085</name>
</gene>
<protein>
    <submittedName>
        <fullName evidence="1">Uncharacterized protein</fullName>
    </submittedName>
</protein>
<comment type="caution">
    <text evidence="1">The sequence shown here is derived from an EMBL/GenBank/DDBJ whole genome shotgun (WGS) entry which is preliminary data.</text>
</comment>